<evidence type="ECO:0000313" key="1">
    <source>
        <dbReference type="EMBL" id="RDY29788.1"/>
    </source>
</evidence>
<protein>
    <submittedName>
        <fullName evidence="1">Uncharacterized protein</fullName>
    </submittedName>
</protein>
<gene>
    <name evidence="1" type="ORF">CHL78_001050</name>
</gene>
<accession>A0A371JAV7</accession>
<sequence>MFFIDISIRIDVITFNIYTMIDKQKEYLLQDNIVIPKSFSMGRKLSYIRTIIDTLINQYNIEKAYIETEDIAGSEIIDIVKTEGVIEELFSNCGVEICK</sequence>
<dbReference type="RefSeq" id="WP_094369311.1">
    <property type="nucleotide sequence ID" value="NZ_NOJY02000001.1"/>
</dbReference>
<reference evidence="1 2" key="1">
    <citation type="journal article" date="2017" name="Genome Announc.">
        <title>Draft Genome Sequence of Romboutsia weinsteinii sp. nov. Strain CCRI-19649(T) Isolated from Surface Water.</title>
        <authorList>
            <person name="Maheux A.F."/>
            <person name="Boudreau D.K."/>
            <person name="Berube E."/>
            <person name="Boissinot M."/>
            <person name="Cantin P."/>
            <person name="Raymond F."/>
            <person name="Corbeil J."/>
            <person name="Omar R.F."/>
            <person name="Bergeron M.G."/>
        </authorList>
    </citation>
    <scope>NUCLEOTIDE SEQUENCE [LARGE SCALE GENOMIC DNA]</scope>
    <source>
        <strain evidence="1 2">CCRI-19649</strain>
    </source>
</reference>
<organism evidence="1 2">
    <name type="scientific">Romboutsia weinsteinii</name>
    <dbReference type="NCBI Taxonomy" id="2020949"/>
    <lineage>
        <taxon>Bacteria</taxon>
        <taxon>Bacillati</taxon>
        <taxon>Bacillota</taxon>
        <taxon>Clostridia</taxon>
        <taxon>Peptostreptococcales</taxon>
        <taxon>Peptostreptococcaceae</taxon>
        <taxon>Romboutsia</taxon>
    </lineage>
</organism>
<dbReference type="Proteomes" id="UP000215694">
    <property type="component" value="Unassembled WGS sequence"/>
</dbReference>
<dbReference type="OrthoDB" id="1753430at2"/>
<keyword evidence="2" id="KW-1185">Reference proteome</keyword>
<comment type="caution">
    <text evidence="1">The sequence shown here is derived from an EMBL/GenBank/DDBJ whole genome shotgun (WGS) entry which is preliminary data.</text>
</comment>
<proteinExistence type="predicted"/>
<evidence type="ECO:0000313" key="2">
    <source>
        <dbReference type="Proteomes" id="UP000215694"/>
    </source>
</evidence>
<dbReference type="EMBL" id="NOJY02000001">
    <property type="protein sequence ID" value="RDY29788.1"/>
    <property type="molecule type" value="Genomic_DNA"/>
</dbReference>
<dbReference type="AlphaFoldDB" id="A0A371JAV7"/>
<name>A0A371JAV7_9FIRM</name>